<evidence type="ECO:0000256" key="1">
    <source>
        <dbReference type="SAM" id="MobiDB-lite"/>
    </source>
</evidence>
<evidence type="ECO:0000313" key="2">
    <source>
        <dbReference type="EMBL" id="GMH02219.1"/>
    </source>
</evidence>
<dbReference type="Proteomes" id="UP001279734">
    <property type="component" value="Unassembled WGS sequence"/>
</dbReference>
<sequence length="400" mass="42818">MRSDAVLAGVQLVCSWSEAGGSAYFAAPEVAPLPCAYVVFAAVWQFTELVVTRSYAAIFDAVFLLLKWMVLCSLAICSHSDGGYLEYDAPLQWLNAVIVKCCSRPGCAASSCCCSVPAAANSRLLELESGHALVELLEFCLPGYSCWNGYGPGWNFMRALSGAEVSWLCQLHVENVATDGSCSWMKGLAWTSSHPAPNDHQLAEIESYAVIDPLDSNETLQSPTLIGEASSKSSLVSAEEKDVAICDGLVERPSSGNIMVPHPPLCEAILAVKDPCNCPCAGDVLVPSGGVVSEQVPDVCMDDLIDDSSAEPYEDHLIDTGHDSEKLSKPGPAIHTPPPTGASTTSTTSQKKIQPGLPDTCIHLQLNYQHHRCSPTRIRHHQKSTICTKSGSNSNPQQQK</sequence>
<feature type="region of interest" description="Disordered" evidence="1">
    <location>
        <begin position="380"/>
        <end position="400"/>
    </location>
</feature>
<protein>
    <submittedName>
        <fullName evidence="2">Uncharacterized protein</fullName>
    </submittedName>
</protein>
<name>A0AAD3XEK3_NEPGR</name>
<feature type="region of interest" description="Disordered" evidence="1">
    <location>
        <begin position="314"/>
        <end position="355"/>
    </location>
</feature>
<gene>
    <name evidence="2" type="ORF">Nepgr_004058</name>
</gene>
<accession>A0AAD3XEK3</accession>
<evidence type="ECO:0000313" key="3">
    <source>
        <dbReference type="Proteomes" id="UP001279734"/>
    </source>
</evidence>
<feature type="compositionally biased region" description="Basic and acidic residues" evidence="1">
    <location>
        <begin position="314"/>
        <end position="328"/>
    </location>
</feature>
<reference evidence="2" key="1">
    <citation type="submission" date="2023-05" db="EMBL/GenBank/DDBJ databases">
        <title>Nepenthes gracilis genome sequencing.</title>
        <authorList>
            <person name="Fukushima K."/>
        </authorList>
    </citation>
    <scope>NUCLEOTIDE SEQUENCE</scope>
    <source>
        <strain evidence="2">SING2019-196</strain>
    </source>
</reference>
<comment type="caution">
    <text evidence="2">The sequence shown here is derived from an EMBL/GenBank/DDBJ whole genome shotgun (WGS) entry which is preliminary data.</text>
</comment>
<proteinExistence type="predicted"/>
<organism evidence="2 3">
    <name type="scientific">Nepenthes gracilis</name>
    <name type="common">Slender pitcher plant</name>
    <dbReference type="NCBI Taxonomy" id="150966"/>
    <lineage>
        <taxon>Eukaryota</taxon>
        <taxon>Viridiplantae</taxon>
        <taxon>Streptophyta</taxon>
        <taxon>Embryophyta</taxon>
        <taxon>Tracheophyta</taxon>
        <taxon>Spermatophyta</taxon>
        <taxon>Magnoliopsida</taxon>
        <taxon>eudicotyledons</taxon>
        <taxon>Gunneridae</taxon>
        <taxon>Pentapetalae</taxon>
        <taxon>Caryophyllales</taxon>
        <taxon>Nepenthaceae</taxon>
        <taxon>Nepenthes</taxon>
    </lineage>
</organism>
<keyword evidence="3" id="KW-1185">Reference proteome</keyword>
<dbReference type="EMBL" id="BSYO01000003">
    <property type="protein sequence ID" value="GMH02219.1"/>
    <property type="molecule type" value="Genomic_DNA"/>
</dbReference>
<feature type="compositionally biased region" description="Polar residues" evidence="1">
    <location>
        <begin position="384"/>
        <end position="400"/>
    </location>
</feature>
<dbReference type="AlphaFoldDB" id="A0AAD3XEK3"/>